<keyword evidence="2" id="KW-0975">Bacterial flagellum</keyword>
<dbReference type="InterPro" id="IPR001444">
    <property type="entry name" value="Flag_bb_rod_N"/>
</dbReference>
<dbReference type="EMBL" id="QOQW01000034">
    <property type="protein sequence ID" value="RCK77254.1"/>
    <property type="molecule type" value="Genomic_DNA"/>
</dbReference>
<dbReference type="InterPro" id="IPR020013">
    <property type="entry name" value="Flagellar_FlgE/F/G"/>
</dbReference>
<keyword evidence="6" id="KW-0282">Flagellum</keyword>
<dbReference type="SUPFAM" id="SSF117143">
    <property type="entry name" value="Flagellar hook protein flgE"/>
    <property type="match status" value="1"/>
</dbReference>
<dbReference type="Pfam" id="PF06429">
    <property type="entry name" value="Flg_bbr_C"/>
    <property type="match status" value="1"/>
</dbReference>
<dbReference type="Pfam" id="PF22692">
    <property type="entry name" value="LlgE_F_G_D1"/>
    <property type="match status" value="1"/>
</dbReference>
<dbReference type="InterPro" id="IPR053967">
    <property type="entry name" value="LlgE_F_G-like_D1"/>
</dbReference>
<protein>
    <submittedName>
        <fullName evidence="6">Flagellar basal-body rod protein FlgF</fullName>
    </submittedName>
</protein>
<feature type="domain" description="Flagellar hook protein FlgE/F/G-like D1" evidence="5">
    <location>
        <begin position="105"/>
        <end position="168"/>
    </location>
</feature>
<sequence length="280" mass="31699">MIRGIYTSSASMLCEIIRQDMVANNLANVDTPGFKRDSGIFKELPTMTLRKVNDGQLYPPRPFYKFPKIGKLGTGVILDESYTDFAAGKMEFTDNDLDCALENNKAFFLIETPEGIRFTRDGIFTINQDGYLMNMNGDYVLAEPEPPPQLNERTLLDENGQPVVQMGRVQVQPLDRVLIDKDGRVIVNDQPRFRLVRGQASDRKAFRKEHSNHFVRAYGAVTRAEGFVKPGYVEKPNFSLVEEMVKMIEVSRAYEANSKVIQAHDSLLDRVVNSVGPTRR</sequence>
<dbReference type="GO" id="GO:0071978">
    <property type="term" value="P:bacterial-type flagellum-dependent swarming motility"/>
    <property type="evidence" value="ECO:0007669"/>
    <property type="project" value="TreeGrafter"/>
</dbReference>
<dbReference type="InterPro" id="IPR037925">
    <property type="entry name" value="FlgE/F/G-like"/>
</dbReference>
<evidence type="ECO:0000313" key="7">
    <source>
        <dbReference type="Proteomes" id="UP000252355"/>
    </source>
</evidence>
<keyword evidence="6" id="KW-0966">Cell projection</keyword>
<evidence type="ECO:0000256" key="2">
    <source>
        <dbReference type="RuleBase" id="RU362116"/>
    </source>
</evidence>
<feature type="domain" description="Flagellar basal-body/hook protein C-terminal" evidence="4">
    <location>
        <begin position="230"/>
        <end position="273"/>
    </location>
</feature>
<dbReference type="GO" id="GO:0009425">
    <property type="term" value="C:bacterial-type flagellum basal body"/>
    <property type="evidence" value="ECO:0007669"/>
    <property type="project" value="UniProtKB-SubCell"/>
</dbReference>
<organism evidence="6 7">
    <name type="scientific">Candidatus Ozemobacter sibiricus</name>
    <dbReference type="NCBI Taxonomy" id="2268124"/>
    <lineage>
        <taxon>Bacteria</taxon>
        <taxon>Candidatus Ozemobacteria</taxon>
        <taxon>Candidatus Ozemobacterales</taxon>
        <taxon>Candidatus Ozemobacteraceae</taxon>
        <taxon>Candidatus Ozemobacter</taxon>
    </lineage>
</organism>
<dbReference type="InterPro" id="IPR010930">
    <property type="entry name" value="Flg_bb/hook_C_dom"/>
</dbReference>
<dbReference type="PANTHER" id="PTHR30435:SF19">
    <property type="entry name" value="FLAGELLAR BASAL-BODY ROD PROTEIN FLGG"/>
    <property type="match status" value="1"/>
</dbReference>
<evidence type="ECO:0000259" key="5">
    <source>
        <dbReference type="Pfam" id="PF22692"/>
    </source>
</evidence>
<evidence type="ECO:0000259" key="3">
    <source>
        <dbReference type="Pfam" id="PF00460"/>
    </source>
</evidence>
<name>A0A367ZGM3_9BACT</name>
<gene>
    <name evidence="6" type="ORF">OZSIB_3065</name>
</gene>
<reference evidence="6 7" key="1">
    <citation type="submission" date="2018-05" db="EMBL/GenBank/DDBJ databases">
        <title>A metagenomic window into the 2 km-deep terrestrial subsurface aquifer revealed taxonomically and functionally diverse microbial community comprising novel uncultured bacterial lineages.</title>
        <authorList>
            <person name="Kadnikov V.V."/>
            <person name="Mardanov A.V."/>
            <person name="Beletsky A.V."/>
            <person name="Banks D."/>
            <person name="Pimenov N.V."/>
            <person name="Frank Y.A."/>
            <person name="Karnachuk O.V."/>
            <person name="Ravin N.V."/>
        </authorList>
    </citation>
    <scope>NUCLEOTIDE SEQUENCE [LARGE SCALE GENOMIC DNA]</scope>
    <source>
        <strain evidence="6">BY5</strain>
    </source>
</reference>
<proteinExistence type="inferred from homology"/>
<accession>A0A367ZGM3</accession>
<dbReference type="Pfam" id="PF00460">
    <property type="entry name" value="Flg_bb_rod"/>
    <property type="match status" value="1"/>
</dbReference>
<comment type="caution">
    <text evidence="6">The sequence shown here is derived from an EMBL/GenBank/DDBJ whole genome shotgun (WGS) entry which is preliminary data.</text>
</comment>
<dbReference type="AlphaFoldDB" id="A0A367ZGM3"/>
<evidence type="ECO:0000313" key="6">
    <source>
        <dbReference type="EMBL" id="RCK77254.1"/>
    </source>
</evidence>
<comment type="similarity">
    <text evidence="1 2">Belongs to the flagella basal body rod proteins family.</text>
</comment>
<dbReference type="PANTHER" id="PTHR30435">
    <property type="entry name" value="FLAGELLAR PROTEIN"/>
    <property type="match status" value="1"/>
</dbReference>
<comment type="subcellular location">
    <subcellularLocation>
        <location evidence="2">Bacterial flagellum basal body</location>
    </subcellularLocation>
</comment>
<evidence type="ECO:0000259" key="4">
    <source>
        <dbReference type="Pfam" id="PF06429"/>
    </source>
</evidence>
<evidence type="ECO:0000256" key="1">
    <source>
        <dbReference type="ARBA" id="ARBA00009677"/>
    </source>
</evidence>
<feature type="domain" description="Flagellar basal body rod protein N-terminal" evidence="3">
    <location>
        <begin position="17"/>
        <end position="35"/>
    </location>
</feature>
<keyword evidence="6" id="KW-0969">Cilium</keyword>
<dbReference type="NCBIfam" id="TIGR03506">
    <property type="entry name" value="FlgEFG_subfam"/>
    <property type="match status" value="1"/>
</dbReference>
<dbReference type="Proteomes" id="UP000252355">
    <property type="component" value="Unassembled WGS sequence"/>
</dbReference>